<evidence type="ECO:0000256" key="5">
    <source>
        <dbReference type="ARBA" id="ARBA00023004"/>
    </source>
</evidence>
<dbReference type="SUPFAM" id="SSF46626">
    <property type="entry name" value="Cytochrome c"/>
    <property type="match status" value="2"/>
</dbReference>
<dbReference type="RefSeq" id="WP_237170787.1">
    <property type="nucleotide sequence ID" value="NZ_CP019082.1"/>
</dbReference>
<feature type="domain" description="Cytochrome c" evidence="7">
    <location>
        <begin position="119"/>
        <end position="214"/>
    </location>
</feature>
<dbReference type="KEGG" id="pbor:BSF38_01553"/>
<name>A0A1U7CMC5_9BACT</name>
<evidence type="ECO:0000256" key="4">
    <source>
        <dbReference type="ARBA" id="ARBA00022982"/>
    </source>
</evidence>
<dbReference type="GO" id="GO:0005506">
    <property type="term" value="F:iron ion binding"/>
    <property type="evidence" value="ECO:0007669"/>
    <property type="project" value="InterPro"/>
</dbReference>
<keyword evidence="9" id="KW-1185">Reference proteome</keyword>
<evidence type="ECO:0000256" key="3">
    <source>
        <dbReference type="ARBA" id="ARBA00022723"/>
    </source>
</evidence>
<proteinExistence type="predicted"/>
<dbReference type="GO" id="GO:0009055">
    <property type="term" value="F:electron transfer activity"/>
    <property type="evidence" value="ECO:0007669"/>
    <property type="project" value="InterPro"/>
</dbReference>
<sequence>MIVRRRLVLEFGLLVVLLTSAGCSDSFLAGPIVYEEQETMTKELPGKSNLAGKPVIQDKVRKALAESFGESPQKMRVQPGAPLTGADSGYVGMRLANRMQGADGKVGPVAVRRADGTTATQTGGYGLYRRHCLHCHGVSGAGDGPTAAFLYPIPRDYRRGLFKFTSTPNGARPDRDDLRRTVRHGLHGTSMPAFEALMTDEEIEEVVDYVIFLTNRGETELALIEEGFIADEKDPDAISEDVVKDLIEGVFKKWTTAPATVVNPPIPRTPSSQASILRGRELFLGKTKEKLECAGCHGPQGRGDGPSFVSQDVFNAVVFGGDPSERQKRVDALDAKTKELWGQKLDEWGNPLRPANLNRGVYKGGRRPLDIYWRIAKGITGAQMPAHYPTINHEQIWDLVNFVLALPYQPHLLRGGEPSDAEAEAAVAHR</sequence>
<keyword evidence="4" id="KW-0249">Electron transport</keyword>
<dbReference type="Pfam" id="PF00034">
    <property type="entry name" value="Cytochrom_C"/>
    <property type="match status" value="1"/>
</dbReference>
<protein>
    <recommendedName>
        <fullName evidence="7">Cytochrome c domain-containing protein</fullName>
    </recommendedName>
</protein>
<accession>A0A1U7CMC5</accession>
<feature type="domain" description="Cytochrome c" evidence="7">
    <location>
        <begin position="274"/>
        <end position="407"/>
    </location>
</feature>
<organism evidence="8 9">
    <name type="scientific">Paludisphaera borealis</name>
    <dbReference type="NCBI Taxonomy" id="1387353"/>
    <lineage>
        <taxon>Bacteria</taxon>
        <taxon>Pseudomonadati</taxon>
        <taxon>Planctomycetota</taxon>
        <taxon>Planctomycetia</taxon>
        <taxon>Isosphaerales</taxon>
        <taxon>Isosphaeraceae</taxon>
        <taxon>Paludisphaera</taxon>
    </lineage>
</organism>
<reference evidence="9" key="1">
    <citation type="submission" date="2016-12" db="EMBL/GenBank/DDBJ databases">
        <title>Comparative genomics of four Isosphaeraceae planctomycetes: a common pool of plasmids and glycoside hydrolase genes.</title>
        <authorList>
            <person name="Ivanova A."/>
        </authorList>
    </citation>
    <scope>NUCLEOTIDE SEQUENCE [LARGE SCALE GENOMIC DNA]</scope>
    <source>
        <strain evidence="9">PX4</strain>
    </source>
</reference>
<dbReference type="PRINTS" id="PR00605">
    <property type="entry name" value="CYTCHROMECIC"/>
</dbReference>
<dbReference type="EMBL" id="CP019082">
    <property type="protein sequence ID" value="APW60090.1"/>
    <property type="molecule type" value="Genomic_DNA"/>
</dbReference>
<evidence type="ECO:0000256" key="1">
    <source>
        <dbReference type="ARBA" id="ARBA00022448"/>
    </source>
</evidence>
<keyword evidence="3 6" id="KW-0479">Metal-binding</keyword>
<keyword evidence="1" id="KW-0813">Transport</keyword>
<dbReference type="PROSITE" id="PS51007">
    <property type="entry name" value="CYTC"/>
    <property type="match status" value="2"/>
</dbReference>
<evidence type="ECO:0000256" key="2">
    <source>
        <dbReference type="ARBA" id="ARBA00022617"/>
    </source>
</evidence>
<dbReference type="AlphaFoldDB" id="A0A1U7CMC5"/>
<keyword evidence="5 6" id="KW-0408">Iron</keyword>
<dbReference type="PROSITE" id="PS51257">
    <property type="entry name" value="PROKAR_LIPOPROTEIN"/>
    <property type="match status" value="1"/>
</dbReference>
<keyword evidence="2 6" id="KW-0349">Heme</keyword>
<dbReference type="InterPro" id="IPR036909">
    <property type="entry name" value="Cyt_c-like_dom_sf"/>
</dbReference>
<gene>
    <name evidence="8" type="ORF">BSF38_01553</name>
</gene>
<dbReference type="GO" id="GO:0020037">
    <property type="term" value="F:heme binding"/>
    <property type="evidence" value="ECO:0007669"/>
    <property type="project" value="InterPro"/>
</dbReference>
<dbReference type="InterPro" id="IPR051811">
    <property type="entry name" value="Cytochrome_c550/c551-like"/>
</dbReference>
<dbReference type="InterPro" id="IPR008168">
    <property type="entry name" value="Cyt_C_IC"/>
</dbReference>
<dbReference type="PANTHER" id="PTHR37823">
    <property type="entry name" value="CYTOCHROME C-553-LIKE"/>
    <property type="match status" value="1"/>
</dbReference>
<evidence type="ECO:0000259" key="7">
    <source>
        <dbReference type="PROSITE" id="PS51007"/>
    </source>
</evidence>
<dbReference type="Pfam" id="PF13442">
    <property type="entry name" value="Cytochrome_CBB3"/>
    <property type="match status" value="1"/>
</dbReference>
<dbReference type="Proteomes" id="UP000186309">
    <property type="component" value="Chromosome"/>
</dbReference>
<evidence type="ECO:0000313" key="8">
    <source>
        <dbReference type="EMBL" id="APW60090.1"/>
    </source>
</evidence>
<evidence type="ECO:0000256" key="6">
    <source>
        <dbReference type="PROSITE-ProRule" id="PRU00433"/>
    </source>
</evidence>
<dbReference type="Gene3D" id="1.10.760.10">
    <property type="entry name" value="Cytochrome c-like domain"/>
    <property type="match status" value="2"/>
</dbReference>
<dbReference type="STRING" id="1387353.BSF38_01553"/>
<evidence type="ECO:0000313" key="9">
    <source>
        <dbReference type="Proteomes" id="UP000186309"/>
    </source>
</evidence>
<dbReference type="InterPro" id="IPR009056">
    <property type="entry name" value="Cyt_c-like_dom"/>
</dbReference>